<gene>
    <name evidence="1" type="ORF">RFH51_02800</name>
</gene>
<dbReference type="Proteomes" id="UP001243195">
    <property type="component" value="Unassembled WGS sequence"/>
</dbReference>
<accession>A0AAW8JFG7</accession>
<comment type="caution">
    <text evidence="1">The sequence shown here is derived from an EMBL/GenBank/DDBJ whole genome shotgun (WGS) entry which is preliminary data.</text>
</comment>
<evidence type="ECO:0000313" key="2">
    <source>
        <dbReference type="Proteomes" id="UP001243195"/>
    </source>
</evidence>
<evidence type="ECO:0000313" key="1">
    <source>
        <dbReference type="EMBL" id="MDQ9070390.1"/>
    </source>
</evidence>
<dbReference type="EMBL" id="JAVIDA010000002">
    <property type="protein sequence ID" value="MDQ9070390.1"/>
    <property type="molecule type" value="Genomic_DNA"/>
</dbReference>
<dbReference type="RefSeq" id="WP_308956248.1">
    <property type="nucleotide sequence ID" value="NZ_JAVICY010000013.1"/>
</dbReference>
<protein>
    <submittedName>
        <fullName evidence="1">Uncharacterized protein</fullName>
    </submittedName>
</protein>
<organism evidence="1 2">
    <name type="scientific">Acinetobacter gerneri</name>
    <dbReference type="NCBI Taxonomy" id="202952"/>
    <lineage>
        <taxon>Bacteria</taxon>
        <taxon>Pseudomonadati</taxon>
        <taxon>Pseudomonadota</taxon>
        <taxon>Gammaproteobacteria</taxon>
        <taxon>Moraxellales</taxon>
        <taxon>Moraxellaceae</taxon>
        <taxon>Acinetobacter</taxon>
    </lineage>
</organism>
<proteinExistence type="predicted"/>
<dbReference type="AlphaFoldDB" id="A0AAW8JFG7"/>
<name>A0AAW8JFG7_9GAMM</name>
<sequence>MNFRFINETLQEVEIFIEPSTDEFILKPNDEIKITYESLINITEIITSYSGGGKIIIYLPNSTKGTVFINNIHIESLSESRYW</sequence>
<reference evidence="1" key="1">
    <citation type="submission" date="2023-08" db="EMBL/GenBank/DDBJ databases">
        <title>Emergence of clinically-relevant ST2 carbapenem-resistant Acinetobacter baumannii strains in hospital sewages in Zhejiang, East of China.</title>
        <authorList>
            <person name="Kaichao C."/>
            <person name="Zhang R."/>
        </authorList>
    </citation>
    <scope>NUCLEOTIDE SEQUENCE</scope>
    <source>
        <strain evidence="1">M-SY-60</strain>
    </source>
</reference>